<evidence type="ECO:0000313" key="3">
    <source>
        <dbReference type="Proteomes" id="UP000036902"/>
    </source>
</evidence>
<dbReference type="EMBL" id="CP014646">
    <property type="protein sequence ID" value="AMO38678.1"/>
    <property type="molecule type" value="Genomic_DNA"/>
</dbReference>
<dbReference type="RefSeq" id="WP_048708264.1">
    <property type="nucleotide sequence ID" value="NZ_CP014646.1"/>
</dbReference>
<dbReference type="SUPFAM" id="SSF52091">
    <property type="entry name" value="SpoIIaa-like"/>
    <property type="match status" value="1"/>
</dbReference>
<dbReference type="PROSITE" id="PS50801">
    <property type="entry name" value="STAS"/>
    <property type="match status" value="1"/>
</dbReference>
<name>A0A127K9M5_9RHOO</name>
<proteinExistence type="predicted"/>
<feature type="domain" description="STAS" evidence="1">
    <location>
        <begin position="1"/>
        <end position="95"/>
    </location>
</feature>
<accession>A0A127K9M5</accession>
<dbReference type="InterPro" id="IPR002645">
    <property type="entry name" value="STAS_dom"/>
</dbReference>
<gene>
    <name evidence="2" type="ORF">AC731_018035</name>
</gene>
<reference evidence="3" key="1">
    <citation type="submission" date="2016-03" db="EMBL/GenBank/DDBJ databases">
        <authorList>
            <person name="Ma C."/>
            <person name="Zhou S."/>
            <person name="Yang G."/>
        </authorList>
    </citation>
    <scope>NUCLEOTIDE SEQUENCE [LARGE SCALE GENOMIC DNA]</scope>
    <source>
        <strain evidence="3">SgZ-1</strain>
    </source>
</reference>
<keyword evidence="3" id="KW-1185">Reference proteome</keyword>
<dbReference type="Gene3D" id="3.30.750.24">
    <property type="entry name" value="STAS domain"/>
    <property type="match status" value="1"/>
</dbReference>
<dbReference type="AlphaFoldDB" id="A0A127K9M5"/>
<dbReference type="Pfam" id="PF13466">
    <property type="entry name" value="STAS_2"/>
    <property type="match status" value="1"/>
</dbReference>
<evidence type="ECO:0000313" key="2">
    <source>
        <dbReference type="EMBL" id="AMO38678.1"/>
    </source>
</evidence>
<dbReference type="InterPro" id="IPR058548">
    <property type="entry name" value="MlaB-like_STAS"/>
</dbReference>
<dbReference type="Proteomes" id="UP000036902">
    <property type="component" value="Chromosome"/>
</dbReference>
<sequence>MSDVTKVFAPQGALTMLSAAAVLEEGRRLAAEAPLAVDFAAVTAADSAALALILDWLRAARAAGQRVVLRNLPAALISLAALYDIDTLLPLEPKA</sequence>
<dbReference type="InterPro" id="IPR036513">
    <property type="entry name" value="STAS_dom_sf"/>
</dbReference>
<evidence type="ECO:0000259" key="1">
    <source>
        <dbReference type="PROSITE" id="PS50801"/>
    </source>
</evidence>
<organism evidence="2 3">
    <name type="scientific">Thauera humireducens</name>
    <dbReference type="NCBI Taxonomy" id="1134435"/>
    <lineage>
        <taxon>Bacteria</taxon>
        <taxon>Pseudomonadati</taxon>
        <taxon>Pseudomonadota</taxon>
        <taxon>Betaproteobacteria</taxon>
        <taxon>Rhodocyclales</taxon>
        <taxon>Zoogloeaceae</taxon>
        <taxon>Thauera</taxon>
    </lineage>
</organism>
<dbReference type="KEGG" id="thu:AC731_018035"/>
<dbReference type="STRING" id="1134435.AC731_018035"/>
<protein>
    <submittedName>
        <fullName evidence="2">NTP-binding protein</fullName>
    </submittedName>
</protein>